<dbReference type="SUPFAM" id="SSF90123">
    <property type="entry name" value="ABC transporter transmembrane region"/>
    <property type="match status" value="1"/>
</dbReference>
<dbReference type="PROSITE" id="PS00211">
    <property type="entry name" value="ABC_TRANSPORTER_1"/>
    <property type="match status" value="1"/>
</dbReference>
<dbReference type="EMBL" id="JACLAX010000010">
    <property type="protein sequence ID" value="MBC2669664.1"/>
    <property type="molecule type" value="Genomic_DNA"/>
</dbReference>
<keyword evidence="4 9" id="KW-0067">ATP-binding</keyword>
<evidence type="ECO:0000256" key="3">
    <source>
        <dbReference type="ARBA" id="ARBA00022741"/>
    </source>
</evidence>
<evidence type="ECO:0000256" key="7">
    <source>
        <dbReference type="SAM" id="Phobius"/>
    </source>
</evidence>
<keyword evidence="6 7" id="KW-0472">Membrane</keyword>
<gene>
    <name evidence="9" type="ORF">H7F53_10965</name>
</gene>
<evidence type="ECO:0000256" key="2">
    <source>
        <dbReference type="ARBA" id="ARBA00022692"/>
    </source>
</evidence>
<feature type="transmembrane region" description="Helical" evidence="7">
    <location>
        <begin position="195"/>
        <end position="212"/>
    </location>
</feature>
<dbReference type="SUPFAM" id="SSF52540">
    <property type="entry name" value="P-loop containing nucleoside triphosphate hydrolases"/>
    <property type="match status" value="1"/>
</dbReference>
<dbReference type="PANTHER" id="PTHR24221">
    <property type="entry name" value="ATP-BINDING CASSETTE SUB-FAMILY B"/>
    <property type="match status" value="1"/>
</dbReference>
<evidence type="ECO:0000256" key="5">
    <source>
        <dbReference type="ARBA" id="ARBA00022989"/>
    </source>
</evidence>
<dbReference type="InterPro" id="IPR017871">
    <property type="entry name" value="ABC_transporter-like_CS"/>
</dbReference>
<dbReference type="AlphaFoldDB" id="A0A7X1FZ42"/>
<keyword evidence="2 7" id="KW-0812">Transmembrane</keyword>
<evidence type="ECO:0000313" key="9">
    <source>
        <dbReference type="EMBL" id="MBC2669664.1"/>
    </source>
</evidence>
<dbReference type="InterPro" id="IPR039421">
    <property type="entry name" value="Type_1_exporter"/>
</dbReference>
<feature type="domain" description="ABC transporter" evidence="8">
    <location>
        <begin position="510"/>
        <end position="707"/>
    </location>
</feature>
<dbReference type="GO" id="GO:0005524">
    <property type="term" value="F:ATP binding"/>
    <property type="evidence" value="ECO:0007669"/>
    <property type="project" value="UniProtKB-KW"/>
</dbReference>
<protein>
    <submittedName>
        <fullName evidence="9">ATP-binding cassette domain-containing protein</fullName>
    </submittedName>
</protein>
<sequence>MPGEAFLDAAWWPLTALAEALEALAGAHGLAPATPVDSAAGDNPPADELLNDWLHWAAARCDLEAVPVQTPVRELRAFMLHGAPAIVRLDRGCERGFLALTGQRGGQPLFLTPPGQRLRIRCETVEALLIRELVEPLQPEIVRVLDAAGITPTRRARVSTAMVCERIGGEPVGGLTLLRLPPGAAFTRQARQAGLHLRLSQIVGLFVLLYGAELWSWQLIGGATINGRLDWGWLAAWALLAFTMLPGRLLAGWVESLFALDFGRLLKARLLAGALALPPDAVKRRGVGAMIGQVMEAQALEGMALAGTFGVLVGMIELGFAAWVLRLGAAPVLHTALLALFAALTILLGLHFHRRIMAWTRQRLGLTDYLVEAMIGHRTRLAQERPPRRDATEDALQASYFGTAQQMDSATLQFGSGLGLAWNLLGLAALAPALAGAAPPGASALAISLGGLMLAQRALGGIGGGLSNLSRARFAWREVATIFRAGLRPERPGLPVDPRAPKSAVQGPVLEVRGLRYRHEGASTPVLQGVDLAIAAGDRILIEGPSGGGKSTLANVLTGLRPAQQGLLLLDGLDPPTLGDSWHARITAAPQFHENHILSGTLAFNLLMGRQWPPSEADLAEAHEVCEELGLGDLLRRMPGGLHQRVGETGWQLSHGERSRVFLARALLQRAAVTILDESFASLDPATMDRCLDTALKRAETLVVIAHP</sequence>
<dbReference type="RefSeq" id="WP_185679532.1">
    <property type="nucleotide sequence ID" value="NZ_JACLAX010000010.1"/>
</dbReference>
<evidence type="ECO:0000256" key="4">
    <source>
        <dbReference type="ARBA" id="ARBA00022840"/>
    </source>
</evidence>
<dbReference type="Proteomes" id="UP000551327">
    <property type="component" value="Unassembled WGS sequence"/>
</dbReference>
<keyword evidence="3" id="KW-0547">Nucleotide-binding</keyword>
<name>A0A7X1FZ42_9SPHN</name>
<feature type="transmembrane region" description="Helical" evidence="7">
    <location>
        <begin position="232"/>
        <end position="260"/>
    </location>
</feature>
<evidence type="ECO:0000256" key="6">
    <source>
        <dbReference type="ARBA" id="ARBA00023136"/>
    </source>
</evidence>
<dbReference type="InterPro" id="IPR003439">
    <property type="entry name" value="ABC_transporter-like_ATP-bd"/>
</dbReference>
<evidence type="ECO:0000256" key="1">
    <source>
        <dbReference type="ARBA" id="ARBA00004651"/>
    </source>
</evidence>
<comment type="caution">
    <text evidence="9">The sequence shown here is derived from an EMBL/GenBank/DDBJ whole genome shotgun (WGS) entry which is preliminary data.</text>
</comment>
<feature type="transmembrane region" description="Helical" evidence="7">
    <location>
        <begin position="303"/>
        <end position="325"/>
    </location>
</feature>
<accession>A0A7X1FZ42</accession>
<dbReference type="GO" id="GO:0016887">
    <property type="term" value="F:ATP hydrolysis activity"/>
    <property type="evidence" value="ECO:0007669"/>
    <property type="project" value="InterPro"/>
</dbReference>
<evidence type="ECO:0000313" key="10">
    <source>
        <dbReference type="Proteomes" id="UP000551327"/>
    </source>
</evidence>
<keyword evidence="10" id="KW-1185">Reference proteome</keyword>
<dbReference type="GO" id="GO:0034040">
    <property type="term" value="F:ATPase-coupled lipid transmembrane transporter activity"/>
    <property type="evidence" value="ECO:0007669"/>
    <property type="project" value="TreeGrafter"/>
</dbReference>
<dbReference type="Gene3D" id="3.40.50.300">
    <property type="entry name" value="P-loop containing nucleotide triphosphate hydrolases"/>
    <property type="match status" value="1"/>
</dbReference>
<organism evidence="9 10">
    <name type="scientific">Novosphingobium piscinae</name>
    <dbReference type="NCBI Taxonomy" id="1507448"/>
    <lineage>
        <taxon>Bacteria</taxon>
        <taxon>Pseudomonadati</taxon>
        <taxon>Pseudomonadota</taxon>
        <taxon>Alphaproteobacteria</taxon>
        <taxon>Sphingomonadales</taxon>
        <taxon>Sphingomonadaceae</taxon>
        <taxon>Novosphingobium</taxon>
    </lineage>
</organism>
<keyword evidence="5 7" id="KW-1133">Transmembrane helix</keyword>
<dbReference type="PANTHER" id="PTHR24221:SF654">
    <property type="entry name" value="ATP-BINDING CASSETTE SUB-FAMILY B MEMBER 6"/>
    <property type="match status" value="1"/>
</dbReference>
<dbReference type="PROSITE" id="PS50893">
    <property type="entry name" value="ABC_TRANSPORTER_2"/>
    <property type="match status" value="1"/>
</dbReference>
<dbReference type="Pfam" id="PF00005">
    <property type="entry name" value="ABC_tran"/>
    <property type="match status" value="1"/>
</dbReference>
<dbReference type="GO" id="GO:0005886">
    <property type="term" value="C:plasma membrane"/>
    <property type="evidence" value="ECO:0007669"/>
    <property type="project" value="UniProtKB-SubCell"/>
</dbReference>
<proteinExistence type="predicted"/>
<dbReference type="InterPro" id="IPR027417">
    <property type="entry name" value="P-loop_NTPase"/>
</dbReference>
<comment type="subcellular location">
    <subcellularLocation>
        <location evidence="1">Cell membrane</location>
        <topology evidence="1">Multi-pass membrane protein</topology>
    </subcellularLocation>
</comment>
<evidence type="ECO:0000259" key="8">
    <source>
        <dbReference type="PROSITE" id="PS50893"/>
    </source>
</evidence>
<dbReference type="InterPro" id="IPR036640">
    <property type="entry name" value="ABC1_TM_sf"/>
</dbReference>
<reference evidence="9 10" key="1">
    <citation type="submission" date="2020-08" db="EMBL/GenBank/DDBJ databases">
        <title>The genome sequence of type strain Novosphingobium piscinae KCTC 42194.</title>
        <authorList>
            <person name="Liu Y."/>
        </authorList>
    </citation>
    <scope>NUCLEOTIDE SEQUENCE [LARGE SCALE GENOMIC DNA]</scope>
    <source>
        <strain evidence="9 10">KCTC 42194</strain>
    </source>
</reference>
<feature type="transmembrane region" description="Helical" evidence="7">
    <location>
        <begin position="331"/>
        <end position="353"/>
    </location>
</feature>